<evidence type="ECO:0000256" key="10">
    <source>
        <dbReference type="RuleBase" id="RU371123"/>
    </source>
</evidence>
<organism evidence="14 15">
    <name type="scientific">Agrilus planipennis</name>
    <name type="common">Emerald ash borer</name>
    <name type="synonym">Agrilus marcopoli</name>
    <dbReference type="NCBI Taxonomy" id="224129"/>
    <lineage>
        <taxon>Eukaryota</taxon>
        <taxon>Metazoa</taxon>
        <taxon>Ecdysozoa</taxon>
        <taxon>Arthropoda</taxon>
        <taxon>Hexapoda</taxon>
        <taxon>Insecta</taxon>
        <taxon>Pterygota</taxon>
        <taxon>Neoptera</taxon>
        <taxon>Endopterygota</taxon>
        <taxon>Coleoptera</taxon>
        <taxon>Polyphaga</taxon>
        <taxon>Elateriformia</taxon>
        <taxon>Buprestoidea</taxon>
        <taxon>Buprestidae</taxon>
        <taxon>Agrilinae</taxon>
        <taxon>Agrilus</taxon>
    </lineage>
</organism>
<dbReference type="PANTHER" id="PTHR22897">
    <property type="entry name" value="QUIESCIN Q6-RELATED SULFHYDRYL OXIDASE"/>
    <property type="match status" value="1"/>
</dbReference>
<dbReference type="InterPro" id="IPR017905">
    <property type="entry name" value="ERV/ALR_sulphydryl_oxidase"/>
</dbReference>
<keyword evidence="3 10" id="KW-0285">Flavoprotein</keyword>
<keyword evidence="8" id="KW-0325">Glycoprotein</keyword>
<evidence type="ECO:0000259" key="13">
    <source>
        <dbReference type="PROSITE" id="PS51352"/>
    </source>
</evidence>
<feature type="domain" description="ERV/ALR sulfhydryl oxidase" evidence="12">
    <location>
        <begin position="430"/>
        <end position="535"/>
    </location>
</feature>
<evidence type="ECO:0000256" key="9">
    <source>
        <dbReference type="ARBA" id="ARBA00048864"/>
    </source>
</evidence>
<evidence type="ECO:0000313" key="15">
    <source>
        <dbReference type="RefSeq" id="XP_018335938.1"/>
    </source>
</evidence>
<dbReference type="GO" id="GO:0000139">
    <property type="term" value="C:Golgi membrane"/>
    <property type="evidence" value="ECO:0007669"/>
    <property type="project" value="TreeGrafter"/>
</dbReference>
<evidence type="ECO:0000256" key="3">
    <source>
        <dbReference type="ARBA" id="ARBA00022630"/>
    </source>
</evidence>
<evidence type="ECO:0000256" key="8">
    <source>
        <dbReference type="ARBA" id="ARBA00023180"/>
    </source>
</evidence>
<keyword evidence="5 10" id="KW-0274">FAD</keyword>
<dbReference type="InterPro" id="IPR039798">
    <property type="entry name" value="Sulfhydryl_oxidase"/>
</dbReference>
<evidence type="ECO:0000256" key="7">
    <source>
        <dbReference type="ARBA" id="ARBA00023157"/>
    </source>
</evidence>
<dbReference type="Pfam" id="PF18371">
    <property type="entry name" value="FAD_SOX"/>
    <property type="match status" value="1"/>
</dbReference>
<dbReference type="STRING" id="224129.A0A1W4XTZ0"/>
<dbReference type="Pfam" id="PF04777">
    <property type="entry name" value="Evr1_Alr"/>
    <property type="match status" value="1"/>
</dbReference>
<evidence type="ECO:0000256" key="6">
    <source>
        <dbReference type="ARBA" id="ARBA00023002"/>
    </source>
</evidence>
<comment type="function">
    <text evidence="10">Catalyzes the oxidation of sulfhydryl groups in peptide and protein thiols to disulfides with the reduction of oxygen to hydrogen peroxide.</text>
</comment>
<gene>
    <name evidence="15" type="primary">LOC108744585</name>
</gene>
<evidence type="ECO:0000259" key="12">
    <source>
        <dbReference type="PROSITE" id="PS51324"/>
    </source>
</evidence>
<keyword evidence="6 10" id="KW-0560">Oxidoreductase</keyword>
<proteinExistence type="inferred from homology"/>
<keyword evidence="7" id="KW-1015">Disulfide bond</keyword>
<dbReference type="SUPFAM" id="SSF52833">
    <property type="entry name" value="Thioredoxin-like"/>
    <property type="match status" value="1"/>
</dbReference>
<dbReference type="SUPFAM" id="SSF69000">
    <property type="entry name" value="FAD-dependent thiol oxidase"/>
    <property type="match status" value="1"/>
</dbReference>
<accession>A0A1W4XTZ0</accession>
<dbReference type="InterPro" id="IPR042568">
    <property type="entry name" value="QSOX_FAD-bd_sf"/>
</dbReference>
<dbReference type="FunFam" id="3.40.30.10:FF:000073">
    <property type="entry name" value="Sulfhydryl oxidase"/>
    <property type="match status" value="1"/>
</dbReference>
<comment type="catalytic activity">
    <reaction evidence="9 10">
        <text>2 R'C(R)SH + O2 = R'C(R)S-S(R)CR' + H2O2</text>
        <dbReference type="Rhea" id="RHEA:17357"/>
        <dbReference type="ChEBI" id="CHEBI:15379"/>
        <dbReference type="ChEBI" id="CHEBI:16240"/>
        <dbReference type="ChEBI" id="CHEBI:16520"/>
        <dbReference type="ChEBI" id="CHEBI:17412"/>
        <dbReference type="EC" id="1.8.3.2"/>
    </reaction>
</comment>
<dbReference type="Gene3D" id="1.20.120.310">
    <property type="entry name" value="ERV/ALR sulfhydryl oxidase domain"/>
    <property type="match status" value="1"/>
</dbReference>
<dbReference type="FunFam" id="1.20.120.1960:FF:000001">
    <property type="entry name" value="Sulfhydryl oxidase"/>
    <property type="match status" value="1"/>
</dbReference>
<dbReference type="Proteomes" id="UP000192223">
    <property type="component" value="Unplaced"/>
</dbReference>
<dbReference type="GO" id="GO:0005615">
    <property type="term" value="C:extracellular space"/>
    <property type="evidence" value="ECO:0007669"/>
    <property type="project" value="TreeGrafter"/>
</dbReference>
<name>A0A1W4XTZ0_AGRPL</name>
<reference evidence="15" key="1">
    <citation type="submission" date="2025-08" db="UniProtKB">
        <authorList>
            <consortium name="RefSeq"/>
        </authorList>
    </citation>
    <scope>IDENTIFICATION</scope>
    <source>
        <tissue evidence="15">Entire body</tissue>
    </source>
</reference>
<dbReference type="InterPro" id="IPR013766">
    <property type="entry name" value="Thioredoxin_domain"/>
</dbReference>
<dbReference type="GO" id="GO:0006457">
    <property type="term" value="P:protein folding"/>
    <property type="evidence" value="ECO:0007669"/>
    <property type="project" value="TreeGrafter"/>
</dbReference>
<protein>
    <recommendedName>
        <fullName evidence="10">Sulfhydryl oxidase</fullName>
        <ecNumber evidence="10">1.8.3.2</ecNumber>
    </recommendedName>
</protein>
<dbReference type="EC" id="1.8.3.2" evidence="10"/>
<evidence type="ECO:0000256" key="5">
    <source>
        <dbReference type="ARBA" id="ARBA00022827"/>
    </source>
</evidence>
<dbReference type="FunFam" id="1.20.120.310:FF:000001">
    <property type="entry name" value="Sulfhydryl oxidase"/>
    <property type="match status" value="1"/>
</dbReference>
<dbReference type="GO" id="GO:0016971">
    <property type="term" value="F:flavin-dependent sulfhydryl oxidase activity"/>
    <property type="evidence" value="ECO:0007669"/>
    <property type="project" value="InterPro"/>
</dbReference>
<dbReference type="AlphaFoldDB" id="A0A1W4XTZ0"/>
<evidence type="ECO:0000256" key="4">
    <source>
        <dbReference type="ARBA" id="ARBA00022729"/>
    </source>
</evidence>
<evidence type="ECO:0000313" key="14">
    <source>
        <dbReference type="Proteomes" id="UP000192223"/>
    </source>
</evidence>
<dbReference type="Gene3D" id="1.20.120.1960">
    <property type="entry name" value="QSOX sulfhydryl oxidase domain"/>
    <property type="match status" value="1"/>
</dbReference>
<dbReference type="GeneID" id="108744585"/>
<dbReference type="InterPro" id="IPR041269">
    <property type="entry name" value="QSOX_Trx1"/>
</dbReference>
<dbReference type="InterPro" id="IPR036774">
    <property type="entry name" value="ERV/ALR_sulphydryl_oxid_sf"/>
</dbReference>
<dbReference type="InterPro" id="IPR036249">
    <property type="entry name" value="Thioredoxin-like_sf"/>
</dbReference>
<dbReference type="OrthoDB" id="59470at2759"/>
<dbReference type="Gene3D" id="3.40.30.10">
    <property type="entry name" value="Glutaredoxin"/>
    <property type="match status" value="2"/>
</dbReference>
<dbReference type="KEGG" id="apln:108744585"/>
<feature type="signal peptide" evidence="11">
    <location>
        <begin position="1"/>
        <end position="22"/>
    </location>
</feature>
<sequence length="612" mass="69336">MYGKEQLCSAFIVLLCFRVTQNASLSLSEQNKYKSLIEGQGLYTLDDGVEILTSHNFKNELYGQKNAWLIEFYNSWCGFCQRFAPSWKALANDVREWKDLVNIGAIDCSDDDNSKICRDFEIMAYPTLLYFHENFQEGPDNRGAEVVKGTDVHTHREKLIEKLIREQTEGRGKIFPPLLPIHDTSNVDKIFSELPVDIRYVFLIVESPQSLLGPTVAMDLHKINEIRILHTFNNNSQLLGKLGITTSTSVIALSLPKDMVHLSGDFQTRAGISTAILNFLESKKIKIPERSPKPPIFTGKWADVEVPDISSLMEAREREALNKKIKEMGDAVFQMDLETALRISLKTEVGRMKNISGEKLAALKAYLNVLAKYFPFGQNGRVFLNQLRNRVNEATNTINGEQIFEIVKDAEKDNSKVFSSPERWLACKGSKPQYRGYPCGLWKLFHFLTVSSAESDLNDDHADPLEVLNAMHGYIKNFFGCFDCSNHFQDMARKKGLSSVQSRESAVLWLWMAHNTVNKRLSGDSTEDPENPKVQFPLTERCSLCKNTDGSWNYPEVLKYLKHVYSSINVRYIGSDSRILHLGLEGALPSNGSSSIFQNIDTKGLQEKDVRS</sequence>
<evidence type="ECO:0000256" key="11">
    <source>
        <dbReference type="SAM" id="SignalP"/>
    </source>
</evidence>
<comment type="cofactor">
    <cofactor evidence="1 10">
        <name>FAD</name>
        <dbReference type="ChEBI" id="CHEBI:57692"/>
    </cofactor>
</comment>
<dbReference type="InParanoid" id="A0A1W4XTZ0"/>
<keyword evidence="14" id="KW-1185">Reference proteome</keyword>
<dbReference type="PROSITE" id="PS51324">
    <property type="entry name" value="ERV_ALR"/>
    <property type="match status" value="1"/>
</dbReference>
<dbReference type="RefSeq" id="XP_018335938.1">
    <property type="nucleotide sequence ID" value="XM_018480436.2"/>
</dbReference>
<feature type="chain" id="PRO_5010746526" description="Sulfhydryl oxidase" evidence="11">
    <location>
        <begin position="23"/>
        <end position="612"/>
    </location>
</feature>
<dbReference type="Pfam" id="PF18108">
    <property type="entry name" value="QSOX_Trx1"/>
    <property type="match status" value="1"/>
</dbReference>
<dbReference type="GO" id="GO:0003756">
    <property type="term" value="F:protein disulfide isomerase activity"/>
    <property type="evidence" value="ECO:0007669"/>
    <property type="project" value="TreeGrafter"/>
</dbReference>
<dbReference type="PROSITE" id="PS51352">
    <property type="entry name" value="THIOREDOXIN_2"/>
    <property type="match status" value="1"/>
</dbReference>
<keyword evidence="4 11" id="KW-0732">Signal</keyword>
<evidence type="ECO:0000256" key="1">
    <source>
        <dbReference type="ARBA" id="ARBA00001974"/>
    </source>
</evidence>
<comment type="similarity">
    <text evidence="2 10">Belongs to the quiescin-sulfhydryl oxidase (QSOX) family.</text>
</comment>
<dbReference type="Pfam" id="PF00085">
    <property type="entry name" value="Thioredoxin"/>
    <property type="match status" value="1"/>
</dbReference>
<dbReference type="CDD" id="cd02992">
    <property type="entry name" value="PDI_a_QSOX"/>
    <property type="match status" value="1"/>
</dbReference>
<dbReference type="CTD" id="5768"/>
<dbReference type="InterPro" id="IPR040986">
    <property type="entry name" value="QSOX_FAD-bd_dom"/>
</dbReference>
<evidence type="ECO:0000256" key="2">
    <source>
        <dbReference type="ARBA" id="ARBA00006041"/>
    </source>
</evidence>
<feature type="domain" description="Thioredoxin" evidence="13">
    <location>
        <begin position="31"/>
        <end position="165"/>
    </location>
</feature>
<dbReference type="PANTHER" id="PTHR22897:SF8">
    <property type="entry name" value="SULFHYDRYL OXIDASE"/>
    <property type="match status" value="1"/>
</dbReference>
<dbReference type="FunCoup" id="A0A1W4XTZ0">
    <property type="interactions" value="246"/>
</dbReference>